<evidence type="ECO:0000259" key="7">
    <source>
        <dbReference type="Pfam" id="PF07810"/>
    </source>
</evidence>
<evidence type="ECO:0000313" key="9">
    <source>
        <dbReference type="RefSeq" id="XP_026684394.1"/>
    </source>
</evidence>
<dbReference type="KEGG" id="dci:103516271"/>
<proteinExistence type="inferred from homology"/>
<dbReference type="Pfam" id="PF07810">
    <property type="entry name" value="TMC"/>
    <property type="match status" value="1"/>
</dbReference>
<dbReference type="GO" id="GO:0008381">
    <property type="term" value="F:mechanosensitive monoatomic ion channel activity"/>
    <property type="evidence" value="ECO:0007669"/>
    <property type="project" value="TreeGrafter"/>
</dbReference>
<dbReference type="GO" id="GO:0005886">
    <property type="term" value="C:plasma membrane"/>
    <property type="evidence" value="ECO:0007669"/>
    <property type="project" value="InterPro"/>
</dbReference>
<name>A0A3Q0J7E9_DIACI</name>
<feature type="transmembrane region" description="Helical" evidence="6">
    <location>
        <begin position="537"/>
        <end position="557"/>
    </location>
</feature>
<dbReference type="InterPro" id="IPR012496">
    <property type="entry name" value="TMC_dom"/>
</dbReference>
<dbReference type="InterPro" id="IPR038900">
    <property type="entry name" value="TMC"/>
</dbReference>
<evidence type="ECO:0000256" key="4">
    <source>
        <dbReference type="ARBA" id="ARBA00022989"/>
    </source>
</evidence>
<dbReference type="RefSeq" id="XP_026684394.1">
    <property type="nucleotide sequence ID" value="XM_026828593.1"/>
</dbReference>
<feature type="transmembrane region" description="Helical" evidence="6">
    <location>
        <begin position="417"/>
        <end position="442"/>
    </location>
</feature>
<dbReference type="STRING" id="121845.A0A3Q0J7E9"/>
<comment type="similarity">
    <text evidence="2">Belongs to the TMC family.</text>
</comment>
<feature type="transmembrane region" description="Helical" evidence="6">
    <location>
        <begin position="218"/>
        <end position="236"/>
    </location>
</feature>
<feature type="transmembrane region" description="Helical" evidence="6">
    <location>
        <begin position="702"/>
        <end position="719"/>
    </location>
</feature>
<keyword evidence="5 6" id="KW-0472">Membrane</keyword>
<dbReference type="Proteomes" id="UP000079169">
    <property type="component" value="Unplaced"/>
</dbReference>
<dbReference type="PANTHER" id="PTHR23302">
    <property type="entry name" value="TRANSMEMBRANE CHANNEL-RELATED"/>
    <property type="match status" value="1"/>
</dbReference>
<feature type="transmembrane region" description="Helical" evidence="6">
    <location>
        <begin position="320"/>
        <end position="339"/>
    </location>
</feature>
<reference evidence="9" key="1">
    <citation type="submission" date="2025-08" db="UniProtKB">
        <authorList>
            <consortium name="RefSeq"/>
        </authorList>
    </citation>
    <scope>IDENTIFICATION</scope>
</reference>
<evidence type="ECO:0000256" key="5">
    <source>
        <dbReference type="ARBA" id="ARBA00023136"/>
    </source>
</evidence>
<evidence type="ECO:0000256" key="2">
    <source>
        <dbReference type="ARBA" id="ARBA00006510"/>
    </source>
</evidence>
<protein>
    <submittedName>
        <fullName evidence="9">Transmembrane channel-like protein 7 isoform X1</fullName>
    </submittedName>
</protein>
<dbReference type="PANTHER" id="PTHR23302:SF24">
    <property type="entry name" value="TMC DOMAIN-CONTAINING PROTEIN"/>
    <property type="match status" value="1"/>
</dbReference>
<keyword evidence="8" id="KW-1185">Reference proteome</keyword>
<organism evidence="8 9">
    <name type="scientific">Diaphorina citri</name>
    <name type="common">Asian citrus psyllid</name>
    <dbReference type="NCBI Taxonomy" id="121845"/>
    <lineage>
        <taxon>Eukaryota</taxon>
        <taxon>Metazoa</taxon>
        <taxon>Ecdysozoa</taxon>
        <taxon>Arthropoda</taxon>
        <taxon>Hexapoda</taxon>
        <taxon>Insecta</taxon>
        <taxon>Pterygota</taxon>
        <taxon>Neoptera</taxon>
        <taxon>Paraneoptera</taxon>
        <taxon>Hemiptera</taxon>
        <taxon>Sternorrhyncha</taxon>
        <taxon>Psylloidea</taxon>
        <taxon>Psyllidae</taxon>
        <taxon>Diaphorininae</taxon>
        <taxon>Diaphorina</taxon>
    </lineage>
</organism>
<comment type="subcellular location">
    <subcellularLocation>
        <location evidence="1">Membrane</location>
        <topology evidence="1">Multi-pass membrane protein</topology>
    </subcellularLocation>
</comment>
<feature type="transmembrane region" description="Helical" evidence="6">
    <location>
        <begin position="585"/>
        <end position="615"/>
    </location>
</feature>
<feature type="domain" description="TMC" evidence="7">
    <location>
        <begin position="528"/>
        <end position="630"/>
    </location>
</feature>
<evidence type="ECO:0000256" key="1">
    <source>
        <dbReference type="ARBA" id="ARBA00004141"/>
    </source>
</evidence>
<keyword evidence="4 6" id="KW-1133">Transmembrane helix</keyword>
<gene>
    <name evidence="9" type="primary">LOC103516271</name>
</gene>
<accession>A0A3Q0J7E9</accession>
<evidence type="ECO:0000256" key="6">
    <source>
        <dbReference type="SAM" id="Phobius"/>
    </source>
</evidence>
<feature type="transmembrane region" description="Helical" evidence="6">
    <location>
        <begin position="486"/>
        <end position="506"/>
    </location>
</feature>
<evidence type="ECO:0000256" key="3">
    <source>
        <dbReference type="ARBA" id="ARBA00022692"/>
    </source>
</evidence>
<dbReference type="AlphaFoldDB" id="A0A3Q0J7E9"/>
<keyword evidence="3 6" id="KW-0812">Transmembrane</keyword>
<evidence type="ECO:0000313" key="8">
    <source>
        <dbReference type="Proteomes" id="UP000079169"/>
    </source>
</evidence>
<dbReference type="PaxDb" id="121845-A0A3Q0J7E9"/>
<dbReference type="GeneID" id="103516271"/>
<sequence>MARVKSPKQRPAYFRIRNSANMSGGERKKRITQEQAWEEAGSEFYQESYPGALEDLEVLKRDPNHLKTLLPSKQNRGAATNRRVHETKATMKCKTRYQTMTVRKGTTGANAEIQVSLLPDLSENLANEESTWEEIMKIKATPIHMSQKKELKLKLQSAETFRLQGLKQFKWQRRKLWQKCKAHFRENQSKWRLWEGSLSSLEAYTGTGVSSLFRFTKWLLCVNMFTVLLMYPNYLLGTKKQYNSSQQVMWDLCDDHNDTTSIECCAATYENSSRWASPEIDLDTAVGLLTGAGWLEWTAFFYGTYARGNMKAILGDYNVSIGYLVSNFLFFLITFILICKNVTKTVRHKIMERENGNYLYSNLIFGGWDYCLQNEINAKMRQKAIFTQLKHLLDLELSQSRGHRDKDNNLRVMPIRLFINVIVLALLVTSGYIVTLMLHVTYPWHILLSEYSVPLTIALLNRIVGFIFEKITLIENYNYFNVLRVTALRCLILRLTNLTVFMFSLYSRLNCPRKYNECASAACNTPLCWESYVGQQIYKLIISDVLLQVFLTFFLHFPRSFLYKHLHCSSLRQEFLLFQHYLDLVYLQLLGFLGIFYAPFLPLLLCLLLFILFYVKKFACIYNCVPPLRVHYGFRCSAHFMSILFLCYVLSLLPITYSILYIMPSRSCGPFKGLLSVAHLIKDTYTQLPVWITSSITHMFNTPYFLLISIILLLVLYYYHNVSVTNREMVQILKKQLILEGQDKQFLLDRLSAFIKQQQDKQKAAMARSVN</sequence>
<feature type="transmembrane region" description="Helical" evidence="6">
    <location>
        <begin position="636"/>
        <end position="663"/>
    </location>
</feature>